<evidence type="ECO:0000313" key="1">
    <source>
        <dbReference type="EMBL" id="PWK15644.1"/>
    </source>
</evidence>
<evidence type="ECO:0008006" key="3">
    <source>
        <dbReference type="Google" id="ProtNLM"/>
    </source>
</evidence>
<dbReference type="RefSeq" id="WP_109686876.1">
    <property type="nucleotide sequence ID" value="NZ_QGGL01000003.1"/>
</dbReference>
<gene>
    <name evidence="1" type="ORF">C7459_103184</name>
</gene>
<keyword evidence="2" id="KW-1185">Reference proteome</keyword>
<dbReference type="OrthoDB" id="2382027at2"/>
<name>A0A316DCD1_9BACL</name>
<accession>A0A316DCD1</accession>
<dbReference type="AlphaFoldDB" id="A0A316DCD1"/>
<dbReference type="EMBL" id="QGGL01000003">
    <property type="protein sequence ID" value="PWK15644.1"/>
    <property type="molecule type" value="Genomic_DNA"/>
</dbReference>
<organism evidence="1 2">
    <name type="scientific">Tumebacillus permanentifrigoris</name>
    <dbReference type="NCBI Taxonomy" id="378543"/>
    <lineage>
        <taxon>Bacteria</taxon>
        <taxon>Bacillati</taxon>
        <taxon>Bacillota</taxon>
        <taxon>Bacilli</taxon>
        <taxon>Bacillales</taxon>
        <taxon>Alicyclobacillaceae</taxon>
        <taxon>Tumebacillus</taxon>
    </lineage>
</organism>
<comment type="caution">
    <text evidence="1">The sequence shown here is derived from an EMBL/GenBank/DDBJ whole genome shotgun (WGS) entry which is preliminary data.</text>
</comment>
<evidence type="ECO:0000313" key="2">
    <source>
        <dbReference type="Proteomes" id="UP000245634"/>
    </source>
</evidence>
<protein>
    <recommendedName>
        <fullName evidence="3">YlbE-like protein</fullName>
    </recommendedName>
</protein>
<reference evidence="1 2" key="1">
    <citation type="submission" date="2018-05" db="EMBL/GenBank/DDBJ databases">
        <title>Genomic Encyclopedia of Type Strains, Phase IV (KMG-IV): sequencing the most valuable type-strain genomes for metagenomic binning, comparative biology and taxonomic classification.</title>
        <authorList>
            <person name="Goeker M."/>
        </authorList>
    </citation>
    <scope>NUCLEOTIDE SEQUENCE [LARGE SCALE GENOMIC DNA]</scope>
    <source>
        <strain evidence="1 2">DSM 18773</strain>
    </source>
</reference>
<sequence length="85" mass="10441">MNMDYYHEVIDHRKLSEELHRTPWWESLMHNDRFKEALHQNYHMRLQLGDSSYLKKLLRSESERQTFLSQVYHPSPEHLANTDED</sequence>
<proteinExistence type="predicted"/>
<dbReference type="Proteomes" id="UP000245634">
    <property type="component" value="Unassembled WGS sequence"/>
</dbReference>